<dbReference type="EMBL" id="MHOM01000049">
    <property type="protein sequence ID" value="OGZ62836.1"/>
    <property type="molecule type" value="Genomic_DNA"/>
</dbReference>
<proteinExistence type="predicted"/>
<dbReference type="Proteomes" id="UP000177190">
    <property type="component" value="Unassembled WGS sequence"/>
</dbReference>
<evidence type="ECO:0000313" key="1">
    <source>
        <dbReference type="EMBL" id="OGZ62836.1"/>
    </source>
</evidence>
<evidence type="ECO:0000313" key="2">
    <source>
        <dbReference type="Proteomes" id="UP000177190"/>
    </source>
</evidence>
<protein>
    <submittedName>
        <fullName evidence="1">Uncharacterized protein</fullName>
    </submittedName>
</protein>
<comment type="caution">
    <text evidence="1">The sequence shown here is derived from an EMBL/GenBank/DDBJ whole genome shotgun (WGS) entry which is preliminary data.</text>
</comment>
<name>A0A1G2HK23_9BACT</name>
<organism evidence="1 2">
    <name type="scientific">Candidatus Staskawiczbacteria bacterium RIFCSPHIGHO2_01_FULL_36_16</name>
    <dbReference type="NCBI Taxonomy" id="1802200"/>
    <lineage>
        <taxon>Bacteria</taxon>
        <taxon>Candidatus Staskawicziibacteriota</taxon>
    </lineage>
</organism>
<gene>
    <name evidence="1" type="ORF">A2812_00065</name>
</gene>
<dbReference type="AlphaFoldDB" id="A0A1G2HK23"/>
<accession>A0A1G2HK23</accession>
<sequence length="573" mass="66993">MDQETRQCQNCKQDFTIEPDDFAFYEKIKVPPPTFCWLCRAQRRMAFRNERVLYKRKSDFSQKDIFSMYAPDSGYKVYEKEVWLTDQWDSMEYGQDYDFNRPFFEQFDELLHKVPLKNLNVVNGVNSDYSNNITEPKNCYLCFNAGYVEDCMYSHGMSDCRNCVDVSHLSKCETCYDSFWLTSGTKNIGCNNCESSLNLWFSKNCVGCSDCLGCVGLRNKQYHIWNQPYSKEEYQTKLNELNLGSYEGYKKIKSQAQDFWVKFPNKFIEGTHNTNVSGNYISHSKNAKNSFLVREAENVKFCQYLQEGKNEKDCYDWSIWGDNGQMMYECHACGIGVQNVKFSLFIQENVHDTEYSMMCSGSSYLFGCVGLRKKQYCILNKQYLKEDYEAIVVKIREQMDSMPYKDKAGRIYKYGEFFPAELSPVSYNESMAQEYFTLSKKEAVNQGYKWYDAEDRNYKPTVQAKDLPSDIKDVQDSITSEIIACEHAGKDCDQLCVSAFKITPDELNFYRKLGVPLPRLCHNCRTFERLKQRTGLKLFSRKCAKCGKEIQTSYAPDRPEIVYCEQCYQQEVV</sequence>
<dbReference type="STRING" id="1802200.A2812_00065"/>
<reference evidence="1 2" key="1">
    <citation type="journal article" date="2016" name="Nat. Commun.">
        <title>Thousands of microbial genomes shed light on interconnected biogeochemical processes in an aquifer system.</title>
        <authorList>
            <person name="Anantharaman K."/>
            <person name="Brown C.T."/>
            <person name="Hug L.A."/>
            <person name="Sharon I."/>
            <person name="Castelle C.J."/>
            <person name="Probst A.J."/>
            <person name="Thomas B.C."/>
            <person name="Singh A."/>
            <person name="Wilkins M.J."/>
            <person name="Karaoz U."/>
            <person name="Brodie E.L."/>
            <person name="Williams K.H."/>
            <person name="Hubbard S.S."/>
            <person name="Banfield J.F."/>
        </authorList>
    </citation>
    <scope>NUCLEOTIDE SEQUENCE [LARGE SCALE GENOMIC DNA]</scope>
</reference>